<protein>
    <submittedName>
        <fullName evidence="2">Uncharacterized protein</fullName>
    </submittedName>
</protein>
<feature type="compositionally biased region" description="Acidic residues" evidence="1">
    <location>
        <begin position="138"/>
        <end position="156"/>
    </location>
</feature>
<feature type="compositionally biased region" description="Basic and acidic residues" evidence="1">
    <location>
        <begin position="157"/>
        <end position="183"/>
    </location>
</feature>
<dbReference type="EMBL" id="JAFNEN010000414">
    <property type="protein sequence ID" value="KAG8183556.1"/>
    <property type="molecule type" value="Genomic_DNA"/>
</dbReference>
<keyword evidence="3" id="KW-1185">Reference proteome</keyword>
<comment type="caution">
    <text evidence="2">The sequence shown here is derived from an EMBL/GenBank/DDBJ whole genome shotgun (WGS) entry which is preliminary data.</text>
</comment>
<sequence>MLGCVQKLNSREIVRVKREMVECSAEQECPPDYKTVHLPWFEGALKCWCVGEKQEEKESKSKTDCKLITALGAYKVKNLNGKDLEGCEDEEDEKEEFSSKVVANKQEPKPNVPRSNCKLKKFLTAYKVVNLNGKEMDDCKEEEKEDDVIANENEESSTEKPKQEKEDDVIANKNEESPTEKPRISCKLKKLLGAWANGKDVELCEEEEEEDDDDLLED</sequence>
<name>A0AAV6UJX0_9ARAC</name>
<proteinExistence type="predicted"/>
<dbReference type="Proteomes" id="UP000827092">
    <property type="component" value="Unassembled WGS sequence"/>
</dbReference>
<evidence type="ECO:0000256" key="1">
    <source>
        <dbReference type="SAM" id="MobiDB-lite"/>
    </source>
</evidence>
<evidence type="ECO:0000313" key="3">
    <source>
        <dbReference type="Proteomes" id="UP000827092"/>
    </source>
</evidence>
<feature type="compositionally biased region" description="Acidic residues" evidence="1">
    <location>
        <begin position="203"/>
        <end position="218"/>
    </location>
</feature>
<gene>
    <name evidence="2" type="ORF">JTE90_003902</name>
</gene>
<feature type="region of interest" description="Disordered" evidence="1">
    <location>
        <begin position="135"/>
        <end position="183"/>
    </location>
</feature>
<reference evidence="2 3" key="1">
    <citation type="journal article" date="2022" name="Nat. Ecol. Evol.">
        <title>A masculinizing supergene underlies an exaggerated male reproductive morph in a spider.</title>
        <authorList>
            <person name="Hendrickx F."/>
            <person name="De Corte Z."/>
            <person name="Sonet G."/>
            <person name="Van Belleghem S.M."/>
            <person name="Kostlbacher S."/>
            <person name="Vangestel C."/>
        </authorList>
    </citation>
    <scope>NUCLEOTIDE SEQUENCE [LARGE SCALE GENOMIC DNA]</scope>
    <source>
        <strain evidence="2">W744_W776</strain>
    </source>
</reference>
<organism evidence="2 3">
    <name type="scientific">Oedothorax gibbosus</name>
    <dbReference type="NCBI Taxonomy" id="931172"/>
    <lineage>
        <taxon>Eukaryota</taxon>
        <taxon>Metazoa</taxon>
        <taxon>Ecdysozoa</taxon>
        <taxon>Arthropoda</taxon>
        <taxon>Chelicerata</taxon>
        <taxon>Arachnida</taxon>
        <taxon>Araneae</taxon>
        <taxon>Araneomorphae</taxon>
        <taxon>Entelegynae</taxon>
        <taxon>Araneoidea</taxon>
        <taxon>Linyphiidae</taxon>
        <taxon>Erigoninae</taxon>
        <taxon>Oedothorax</taxon>
    </lineage>
</organism>
<evidence type="ECO:0000313" key="2">
    <source>
        <dbReference type="EMBL" id="KAG8183556.1"/>
    </source>
</evidence>
<dbReference type="AlphaFoldDB" id="A0AAV6UJX0"/>
<feature type="region of interest" description="Disordered" evidence="1">
    <location>
        <begin position="199"/>
        <end position="218"/>
    </location>
</feature>
<accession>A0AAV6UJX0</accession>